<comment type="caution">
    <text evidence="3">The sequence shown here is derived from an EMBL/GenBank/DDBJ whole genome shotgun (WGS) entry which is preliminary data.</text>
</comment>
<feature type="compositionally biased region" description="Polar residues" evidence="2">
    <location>
        <begin position="958"/>
        <end position="991"/>
    </location>
</feature>
<evidence type="ECO:0000313" key="3">
    <source>
        <dbReference type="EMBL" id="CAG8477341.1"/>
    </source>
</evidence>
<feature type="region of interest" description="Disordered" evidence="2">
    <location>
        <begin position="1"/>
        <end position="30"/>
    </location>
</feature>
<feature type="compositionally biased region" description="Polar residues" evidence="2">
    <location>
        <begin position="9"/>
        <end position="30"/>
    </location>
</feature>
<feature type="region of interest" description="Disordered" evidence="2">
    <location>
        <begin position="680"/>
        <end position="834"/>
    </location>
</feature>
<keyword evidence="1" id="KW-0175">Coiled coil</keyword>
<feature type="region of interest" description="Disordered" evidence="2">
    <location>
        <begin position="1037"/>
        <end position="1073"/>
    </location>
</feature>
<feature type="compositionally biased region" description="Low complexity" evidence="2">
    <location>
        <begin position="783"/>
        <end position="814"/>
    </location>
</feature>
<feature type="region of interest" description="Disordered" evidence="2">
    <location>
        <begin position="878"/>
        <end position="992"/>
    </location>
</feature>
<organism evidence="3 4">
    <name type="scientific">Ambispora leptoticha</name>
    <dbReference type="NCBI Taxonomy" id="144679"/>
    <lineage>
        <taxon>Eukaryota</taxon>
        <taxon>Fungi</taxon>
        <taxon>Fungi incertae sedis</taxon>
        <taxon>Mucoromycota</taxon>
        <taxon>Glomeromycotina</taxon>
        <taxon>Glomeromycetes</taxon>
        <taxon>Archaeosporales</taxon>
        <taxon>Ambisporaceae</taxon>
        <taxon>Ambispora</taxon>
    </lineage>
</organism>
<feature type="compositionally biased region" description="Low complexity" evidence="2">
    <location>
        <begin position="704"/>
        <end position="715"/>
    </location>
</feature>
<dbReference type="EMBL" id="CAJVPS010000327">
    <property type="protein sequence ID" value="CAG8477341.1"/>
    <property type="molecule type" value="Genomic_DNA"/>
</dbReference>
<feature type="compositionally biased region" description="Polar residues" evidence="2">
    <location>
        <begin position="680"/>
        <end position="696"/>
    </location>
</feature>
<dbReference type="InterPro" id="IPR038398">
    <property type="entry name" value="NCD2_sf"/>
</dbReference>
<keyword evidence="4" id="KW-1185">Reference proteome</keyword>
<evidence type="ECO:0000256" key="2">
    <source>
        <dbReference type="SAM" id="MobiDB-lite"/>
    </source>
</evidence>
<dbReference type="AlphaFoldDB" id="A0A9N8Z6T2"/>
<protein>
    <submittedName>
        <fullName evidence="3">7564_t:CDS:1</fullName>
    </submittedName>
</protein>
<feature type="coiled-coil region" evidence="1">
    <location>
        <begin position="429"/>
        <end position="499"/>
    </location>
</feature>
<name>A0A9N8Z6T2_9GLOM</name>
<feature type="compositionally biased region" description="Low complexity" evidence="2">
    <location>
        <begin position="892"/>
        <end position="901"/>
    </location>
</feature>
<dbReference type="InterPro" id="IPR013761">
    <property type="entry name" value="SAM/pointed_sf"/>
</dbReference>
<sequence length="1272" mass="139806">MATPPITGNKETTGRSTFVGPSSSTPLNATTAHHHINSANFAPNAAAYYTTAPNNIPLFTTTSPPTAIVPSISLTHASNSSSVFRCPTLTEFLHQLNLTQYHNRFVEAGVGENDVEQLIGFDEAELKEVLEAILMKPFHSGLFKKGIRELRTNMSINNPRDFKAYNNANNNNCFPPSQYPMTMSPQHPLSPSPSHLTAPMQIHSQTPKITLLTSPISSIHDGNNPISDNINNDILIKMTSSSLTNSVSSSLSASASPSILNISNSEAESPISSILITESSNTNNSNNSNSTTNSLIISSSSNNGIINNSNSENGSISSSHRTFIKNPTVSHEAIVKHATIYGKNSPRQLTQYEQAINRAAIDLALADPTLVTHKGSLFEKAKAKLLLEGYSYKRGASRSKLNPNAPKPGQRASRDVLRAKRNANAVMTSENRNARIADLERKLEAKDNQYELMQETKRTKSEMGDTEGAEKAHHVILGLDKEREEILKELQSLKGKERKHQWYEKRKKERMDSGFEEGLEDMMYSGDDQSVTRLQLGVYANQQPFCLYSFPIPPQEGSLSPIRADSQQTQGFYRLRDLDVLFFESRVGYIYNSGKIPKVYFDTPGYCVQECSGDLYLSARALNSTATRLGNRLLAEFCKLGRQEILAGHAEHLLNSISISRGPFVETEFEFVPMDSRNNIIPSPTLTPRISTQHSPPHSFREYSPLITSSPSSSSTEHHLCAPSSPVNTRKRMSLEEVLDNDESDNRKYTSRIASPVERIVSPNGSDRGNLLIKQESSSPILSGSEHSSNPSSPNHFSKSSPQSPASPNASTTTDLSPLIDDDTRMRKKRKVTISPITSNNIKVTNNPEVMEQVRNTLKLKQQQKAIIEARQQAQKQQILQNQQQNDRRHSAAVSKSSSAAGLEKANNTGTILKRTHNKRNSRNLSVIAPPYNNGQVNNISSSSSARFSPLRGGIPAQQKSPNNYNLSHSNSPIATPITPTMNSRPSSRLSVSGYPLSANSAFRPAQSIKNNNISDSTHSASRSASINGLISPQNVEFPSSSSSSANIISPGVSGNAKQQEEESSSSMAQSHDLVHADRNNKESFINLFDSLYDTVADSRNLKSTLEDQIRKSSTLLQTLQASGSMVESLVRGHFREMQRDIVKDLMTLEKRITKVEKELRQSSIVSMSLSPPLDPDRRFSDISSASYDMGYPHHHHLNHRPSTTTYSGNSSYASRSLYTPPIHVHPAVGGASPPLSATMNGGGSDNFKDYPSMLSALQERLESLERRMSVP</sequence>
<proteinExistence type="predicted"/>
<dbReference type="Proteomes" id="UP000789508">
    <property type="component" value="Unassembled WGS sequence"/>
</dbReference>
<dbReference type="Gene3D" id="1.10.150.50">
    <property type="entry name" value="Transcription Factor, Ets-1"/>
    <property type="match status" value="1"/>
</dbReference>
<evidence type="ECO:0000313" key="4">
    <source>
        <dbReference type="Proteomes" id="UP000789508"/>
    </source>
</evidence>
<evidence type="ECO:0000256" key="1">
    <source>
        <dbReference type="SAM" id="Coils"/>
    </source>
</evidence>
<dbReference type="Gene3D" id="1.20.120.2010">
    <property type="entry name" value="NAB conserved domain 2"/>
    <property type="match status" value="1"/>
</dbReference>
<gene>
    <name evidence="3" type="ORF">ALEPTO_LOCUS2307</name>
</gene>
<accession>A0A9N8Z6T2</accession>
<dbReference type="OrthoDB" id="10028556at2759"/>
<reference evidence="3" key="1">
    <citation type="submission" date="2021-06" db="EMBL/GenBank/DDBJ databases">
        <authorList>
            <person name="Kallberg Y."/>
            <person name="Tangrot J."/>
            <person name="Rosling A."/>
        </authorList>
    </citation>
    <scope>NUCLEOTIDE SEQUENCE</scope>
    <source>
        <strain evidence="3">FL130A</strain>
    </source>
</reference>